<evidence type="ECO:0000256" key="5">
    <source>
        <dbReference type="ARBA" id="ARBA00022475"/>
    </source>
</evidence>
<evidence type="ECO:0000256" key="7">
    <source>
        <dbReference type="ARBA" id="ARBA00022692"/>
    </source>
</evidence>
<keyword evidence="3" id="KW-0813">Transport</keyword>
<dbReference type="GO" id="GO:0042383">
    <property type="term" value="C:sarcolemma"/>
    <property type="evidence" value="ECO:0000318"/>
    <property type="project" value="GO_Central"/>
</dbReference>
<keyword evidence="11" id="KW-0106">Calcium</keyword>
<feature type="transmembrane region" description="Helical" evidence="20">
    <location>
        <begin position="799"/>
        <end position="819"/>
    </location>
</feature>
<keyword evidence="10" id="KW-0677">Repeat</keyword>
<evidence type="ECO:0000313" key="26">
    <source>
        <dbReference type="RefSeq" id="XP_035695496.1"/>
    </source>
</evidence>
<dbReference type="GO" id="GO:0035725">
    <property type="term" value="P:sodium ion transmembrane transport"/>
    <property type="evidence" value="ECO:0000318"/>
    <property type="project" value="GO_Central"/>
</dbReference>
<keyword evidence="4" id="KW-0050">Antiport</keyword>
<dbReference type="PANTHER" id="PTHR11878">
    <property type="entry name" value="SODIUM/CALCIUM EXCHANGER"/>
    <property type="match status" value="1"/>
</dbReference>
<dbReference type="GO" id="GO:0030424">
    <property type="term" value="C:axon"/>
    <property type="evidence" value="ECO:0000318"/>
    <property type="project" value="GO_Central"/>
</dbReference>
<feature type="transmembrane region" description="Helical" evidence="20">
    <location>
        <begin position="141"/>
        <end position="163"/>
    </location>
</feature>
<dbReference type="AlphaFoldDB" id="A0A9J7M6U3"/>
<evidence type="ECO:0000256" key="19">
    <source>
        <dbReference type="ARBA" id="ARBA00033667"/>
    </source>
</evidence>
<evidence type="ECO:0000259" key="21">
    <source>
        <dbReference type="SMART" id="SM00237"/>
    </source>
</evidence>
<evidence type="ECO:0000256" key="1">
    <source>
        <dbReference type="ARBA" id="ARBA00004651"/>
    </source>
</evidence>
<dbReference type="RefSeq" id="XP_035695493.1">
    <property type="nucleotide sequence ID" value="XM_035839600.1"/>
</dbReference>
<dbReference type="InterPro" id="IPR051171">
    <property type="entry name" value="CaCA"/>
</dbReference>
<keyword evidence="9" id="KW-0732">Signal</keyword>
<dbReference type="SMART" id="SM00237">
    <property type="entry name" value="Calx_beta"/>
    <property type="match status" value="2"/>
</dbReference>
<dbReference type="GO" id="GO:0098794">
    <property type="term" value="C:postsynapse"/>
    <property type="evidence" value="ECO:0000318"/>
    <property type="project" value="GO_Central"/>
</dbReference>
<keyword evidence="5" id="KW-1003">Cell membrane</keyword>
<dbReference type="InterPro" id="IPR038081">
    <property type="entry name" value="CalX-like_sf"/>
</dbReference>
<evidence type="ECO:0000313" key="22">
    <source>
        <dbReference type="Proteomes" id="UP000001554"/>
    </source>
</evidence>
<evidence type="ECO:0000256" key="16">
    <source>
        <dbReference type="ARBA" id="ARBA00023136"/>
    </source>
</evidence>
<evidence type="ECO:0000256" key="9">
    <source>
        <dbReference type="ARBA" id="ARBA00022729"/>
    </source>
</evidence>
<dbReference type="Pfam" id="PF03160">
    <property type="entry name" value="Calx-beta"/>
    <property type="match status" value="1"/>
</dbReference>
<dbReference type="Gene3D" id="1.20.1420.30">
    <property type="entry name" value="NCX, central ion-binding region"/>
    <property type="match status" value="2"/>
</dbReference>
<dbReference type="GO" id="GO:0007154">
    <property type="term" value="P:cell communication"/>
    <property type="evidence" value="ECO:0007669"/>
    <property type="project" value="InterPro"/>
</dbReference>
<keyword evidence="22" id="KW-1185">Reference proteome</keyword>
<dbReference type="KEGG" id="bfo:118429163"/>
<dbReference type="InterPro" id="IPR004837">
    <property type="entry name" value="NaCa_Exmemb"/>
</dbReference>
<evidence type="ECO:0000256" key="14">
    <source>
        <dbReference type="ARBA" id="ARBA00023053"/>
    </source>
</evidence>
<evidence type="ECO:0000256" key="3">
    <source>
        <dbReference type="ARBA" id="ARBA00022448"/>
    </source>
</evidence>
<dbReference type="FunFam" id="2.60.40.2030:FF:000017">
    <property type="entry name" value="Adhesion G protein-coupled receptor V1"/>
    <property type="match status" value="1"/>
</dbReference>
<proteinExistence type="inferred from homology"/>
<gene>
    <name evidence="23 24 25 26 27" type="primary">LOC118429163</name>
</gene>
<evidence type="ECO:0000313" key="25">
    <source>
        <dbReference type="RefSeq" id="XP_035695495.1"/>
    </source>
</evidence>
<evidence type="ECO:0000313" key="27">
    <source>
        <dbReference type="RefSeq" id="XP_035695497.1"/>
    </source>
</evidence>
<keyword evidence="13 20" id="KW-1133">Transmembrane helix</keyword>
<dbReference type="PANTHER" id="PTHR11878:SF76">
    <property type="entry name" value="CALX-BETA DOMAIN-CONTAINING PROTEIN"/>
    <property type="match status" value="1"/>
</dbReference>
<evidence type="ECO:0000256" key="8">
    <source>
        <dbReference type="ARBA" id="ARBA00022723"/>
    </source>
</evidence>
<dbReference type="OMA" id="CMVGLKD"/>
<feature type="transmembrane region" description="Helical" evidence="20">
    <location>
        <begin position="204"/>
        <end position="224"/>
    </location>
</feature>
<reference evidence="22" key="1">
    <citation type="journal article" date="2020" name="Nat. Ecol. Evol.">
        <title>Deeply conserved synteny resolves early events in vertebrate evolution.</title>
        <authorList>
            <person name="Simakov O."/>
            <person name="Marletaz F."/>
            <person name="Yue J.X."/>
            <person name="O'Connell B."/>
            <person name="Jenkins J."/>
            <person name="Brandt A."/>
            <person name="Calef R."/>
            <person name="Tung C.H."/>
            <person name="Huang T.K."/>
            <person name="Schmutz J."/>
            <person name="Satoh N."/>
            <person name="Yu J.K."/>
            <person name="Putnam N.H."/>
            <person name="Green R.E."/>
            <person name="Rokhsar D.S."/>
        </authorList>
    </citation>
    <scope>NUCLEOTIDE SEQUENCE [LARGE SCALE GENOMIC DNA]</scope>
    <source>
        <strain evidence="22">S238N-H82</strain>
    </source>
</reference>
<dbReference type="InterPro" id="IPR004836">
    <property type="entry name" value="Na_Ca_Ex"/>
</dbReference>
<dbReference type="GO" id="GO:0005432">
    <property type="term" value="F:calcium:sodium antiporter activity"/>
    <property type="evidence" value="ECO:0000318"/>
    <property type="project" value="GO_Central"/>
</dbReference>
<accession>A0A9J7M6U3</accession>
<keyword evidence="15" id="KW-0406">Ion transport</keyword>
<evidence type="ECO:0000256" key="10">
    <source>
        <dbReference type="ARBA" id="ARBA00022737"/>
    </source>
</evidence>
<evidence type="ECO:0000256" key="6">
    <source>
        <dbReference type="ARBA" id="ARBA00022568"/>
    </source>
</evidence>
<keyword evidence="12" id="KW-0112">Calmodulin-binding</keyword>
<dbReference type="OrthoDB" id="418484at2759"/>
<keyword evidence="7 20" id="KW-0812">Transmembrane</keyword>
<evidence type="ECO:0000256" key="11">
    <source>
        <dbReference type="ARBA" id="ARBA00022837"/>
    </source>
</evidence>
<evidence type="ECO:0000256" key="20">
    <source>
        <dbReference type="SAM" id="Phobius"/>
    </source>
</evidence>
<feature type="transmembrane region" description="Helical" evidence="20">
    <location>
        <begin position="839"/>
        <end position="858"/>
    </location>
</feature>
<dbReference type="PRINTS" id="PR01259">
    <property type="entry name" value="NACAEXCHNGR"/>
</dbReference>
<keyword evidence="14" id="KW-0915">Sodium</keyword>
<dbReference type="SUPFAM" id="SSF141072">
    <property type="entry name" value="CalX-like"/>
    <property type="match status" value="2"/>
</dbReference>
<feature type="transmembrane region" description="Helical" evidence="20">
    <location>
        <begin position="109"/>
        <end position="129"/>
    </location>
</feature>
<protein>
    <submittedName>
        <fullName evidence="23 24">Sodium/calcium exchanger 3-like isoform X1</fullName>
    </submittedName>
    <submittedName>
        <fullName evidence="26">Sodium/calcium exchanger 3-like isoform X2</fullName>
    </submittedName>
</protein>
<dbReference type="RefSeq" id="XP_035695497.1">
    <property type="nucleotide sequence ID" value="XM_035839604.1"/>
</dbReference>
<name>A0A9J7M6U3_BRAFL</name>
<dbReference type="InterPro" id="IPR044880">
    <property type="entry name" value="NCX_ion-bd_dom_sf"/>
</dbReference>
<dbReference type="InterPro" id="IPR003644">
    <property type="entry name" value="Calx_beta"/>
</dbReference>
<feature type="transmembrane region" description="Helical" evidence="20">
    <location>
        <begin position="49"/>
        <end position="72"/>
    </location>
</feature>
<dbReference type="GO" id="GO:0046872">
    <property type="term" value="F:metal ion binding"/>
    <property type="evidence" value="ECO:0007669"/>
    <property type="project" value="UniProtKB-KW"/>
</dbReference>
<evidence type="ECO:0000256" key="17">
    <source>
        <dbReference type="ARBA" id="ARBA00023180"/>
    </source>
</evidence>
<evidence type="ECO:0000256" key="2">
    <source>
        <dbReference type="ARBA" id="ARBA00007489"/>
    </source>
</evidence>
<keyword evidence="16 20" id="KW-0472">Membrane</keyword>
<dbReference type="Proteomes" id="UP000001554">
    <property type="component" value="Chromosome 13"/>
</dbReference>
<keyword evidence="17" id="KW-0325">Glycoprotein</keyword>
<feature type="transmembrane region" description="Helical" evidence="20">
    <location>
        <begin position="175"/>
        <end position="192"/>
    </location>
</feature>
<comment type="subcellular location">
    <subcellularLocation>
        <location evidence="1">Cell membrane</location>
        <topology evidence="1">Multi-pass membrane protein</topology>
    </subcellularLocation>
</comment>
<dbReference type="RefSeq" id="XP_035695494.1">
    <property type="nucleotide sequence ID" value="XM_035839601.1"/>
</dbReference>
<evidence type="ECO:0000256" key="13">
    <source>
        <dbReference type="ARBA" id="ARBA00022989"/>
    </source>
</evidence>
<comment type="catalytic activity">
    <reaction evidence="19">
        <text>Ca(2+)(in) + 3 Na(+)(out) = Ca(2+)(out) + 3 Na(+)(in)</text>
        <dbReference type="Rhea" id="RHEA:69955"/>
        <dbReference type="ChEBI" id="CHEBI:29101"/>
        <dbReference type="ChEBI" id="CHEBI:29108"/>
    </reaction>
</comment>
<evidence type="ECO:0000256" key="18">
    <source>
        <dbReference type="ARBA" id="ARBA00023201"/>
    </source>
</evidence>
<dbReference type="Gene3D" id="2.60.40.2030">
    <property type="match status" value="2"/>
</dbReference>
<evidence type="ECO:0000256" key="15">
    <source>
        <dbReference type="ARBA" id="ARBA00023065"/>
    </source>
</evidence>
<feature type="domain" description="Calx-beta" evidence="21">
    <location>
        <begin position="496"/>
        <end position="595"/>
    </location>
</feature>
<keyword evidence="6" id="KW-0109">Calcium transport</keyword>
<evidence type="ECO:0000256" key="12">
    <source>
        <dbReference type="ARBA" id="ARBA00022860"/>
    </source>
</evidence>
<feature type="domain" description="Calx-beta" evidence="21">
    <location>
        <begin position="381"/>
        <end position="481"/>
    </location>
</feature>
<dbReference type="RefSeq" id="XP_035695496.1">
    <property type="nucleotide sequence ID" value="XM_035839603.1"/>
</dbReference>
<organism evidence="22 23">
    <name type="scientific">Branchiostoma floridae</name>
    <name type="common">Florida lancelet</name>
    <name type="synonym">Amphioxus</name>
    <dbReference type="NCBI Taxonomy" id="7739"/>
    <lineage>
        <taxon>Eukaryota</taxon>
        <taxon>Metazoa</taxon>
        <taxon>Chordata</taxon>
        <taxon>Cephalochordata</taxon>
        <taxon>Leptocardii</taxon>
        <taxon>Amphioxiformes</taxon>
        <taxon>Branchiostomatidae</taxon>
        <taxon>Branchiostoma</taxon>
    </lineage>
</organism>
<evidence type="ECO:0000256" key="4">
    <source>
        <dbReference type="ARBA" id="ARBA00022449"/>
    </source>
</evidence>
<comment type="similarity">
    <text evidence="2">Belongs to the Ca(2+):cation antiporter (CaCA) (TC 2.A.19) family. SLC8 subfamily.</text>
</comment>
<evidence type="ECO:0000313" key="23">
    <source>
        <dbReference type="RefSeq" id="XP_035695493.1"/>
    </source>
</evidence>
<dbReference type="GeneID" id="118429163"/>
<reference evidence="23 24" key="2">
    <citation type="submission" date="2025-04" db="UniProtKB">
        <authorList>
            <consortium name="RefSeq"/>
        </authorList>
    </citation>
    <scope>IDENTIFICATION</scope>
    <source>
        <strain evidence="23 24">S238N-H82</strain>
        <tissue evidence="23 24">Testes</tissue>
    </source>
</reference>
<dbReference type="GO" id="GO:0098703">
    <property type="term" value="P:calcium ion import across plasma membrane"/>
    <property type="evidence" value="ECO:0000318"/>
    <property type="project" value="GO_Central"/>
</dbReference>
<dbReference type="RefSeq" id="XP_035695495.1">
    <property type="nucleotide sequence ID" value="XM_035839602.1"/>
</dbReference>
<dbReference type="Pfam" id="PF01699">
    <property type="entry name" value="Na_Ca_ex"/>
    <property type="match status" value="2"/>
</dbReference>
<keyword evidence="18" id="KW-0739">Sodium transport</keyword>
<feature type="transmembrane region" description="Helical" evidence="20">
    <location>
        <begin position="686"/>
        <end position="710"/>
    </location>
</feature>
<evidence type="ECO:0000313" key="24">
    <source>
        <dbReference type="RefSeq" id="XP_035695494.1"/>
    </source>
</evidence>
<dbReference type="GO" id="GO:0005516">
    <property type="term" value="F:calmodulin binding"/>
    <property type="evidence" value="ECO:0007669"/>
    <property type="project" value="UniProtKB-KW"/>
</dbReference>
<sequence length="868" mass="94933">MANTTIASFLNQTTASPETCVNVANYFCSDKGIILPIFVEATWPIALRAFLYLFAMLYCFMGVAIIADVFMCSIEVITSKTKTISIVKPGTDIVEEVEVRIWNDTVANLTLMALGSSAPEILLSIVGIIKTGFKSEELGPSTIVGSAAFNLLIITGVCVSAIPAGEVRKIKAVKVFAVTAFFSIFAYAWLYIVLVLNTKDVMDLWEAIVTFMFFPILVILAYIADKDYCSRRVDVEKETDHLELGMGGSQLDQPRLQFSNSSYISHEEESQSGTVLAEYAGMAAELKPGHVNKQSVSEFVKEISKYSGGKLSPEEAAKLAALKIQENEKHDRSWYRVNATRWLVGGRKVSVNVNNSLKEKLEGSQVYDKAKNKDEVPLIIDSASDLSQGGTFSVVEFSASSCAVMESQGTVEVSVLRSGRTNTRVPFRYETIDGTAEAGSDYIPQKDVLVFEPGESMKNIKIVIVDDNQWETDETFFVKLSVDPDSGAVLGRKSINEITIINDDDPGVLDFTKPSFIFKESAGIASVPVQRTKGSDGVISVKWKTKDMRAVNGRDYVGGEGVLEFQHGETEKNIDIQIFDDKDFEKDEDFMVELSDAAGGAMIGRQRRTVVTIVNDDEYNGLVDRVLTIVNVNMDHLQLASSTWGGQFRDAMNVNGGDVENATTMDYVMHFLTFGWKVMFALTPPVNFLGGWLTFIVSLMGFIFLLTVIISDLATTFGCLIELEDNITAITLVAMGTSLPDLFASRTAARAEKYADASIGNVTGSNSVNVFLGLGLPWLIASIYWEAQGEKFAVPAGSLAFSVMAYSICAILCIIILVIRRIVPAFGRAELGGTPSLKYVSSGLMASLWVLYIVLAILETKKVIVVPL</sequence>
<keyword evidence="8" id="KW-0479">Metal-binding</keyword>
<feature type="transmembrane region" description="Helical" evidence="20">
    <location>
        <begin position="768"/>
        <end position="787"/>
    </location>
</feature>